<dbReference type="PANTHER" id="PTHR34649">
    <property type="entry name" value="CILIA- AND FLAGELLA-ASSOCIATED PROTEIN 99"/>
    <property type="match status" value="1"/>
</dbReference>
<feature type="compositionally biased region" description="Basic and acidic residues" evidence="2">
    <location>
        <begin position="351"/>
        <end position="373"/>
    </location>
</feature>
<comment type="caution">
    <text evidence="3">The sequence shown here is derived from an EMBL/GenBank/DDBJ whole genome shotgun (WGS) entry which is preliminary data.</text>
</comment>
<proteinExistence type="predicted"/>
<dbReference type="EMBL" id="VWZG01007656">
    <property type="protein sequence ID" value="NXG20629.1"/>
    <property type="molecule type" value="Genomic_DNA"/>
</dbReference>
<dbReference type="AlphaFoldDB" id="A0A7K9A0Q0"/>
<dbReference type="Proteomes" id="UP000591535">
    <property type="component" value="Unassembled WGS sequence"/>
</dbReference>
<feature type="coiled-coil region" evidence="1">
    <location>
        <begin position="294"/>
        <end position="324"/>
    </location>
</feature>
<name>A0A7K9A0Q0_9PASS</name>
<feature type="coiled-coil region" evidence="1">
    <location>
        <begin position="171"/>
        <end position="264"/>
    </location>
</feature>
<keyword evidence="1" id="KW-0175">Coiled coil</keyword>
<evidence type="ECO:0000313" key="4">
    <source>
        <dbReference type="Proteomes" id="UP000591535"/>
    </source>
</evidence>
<evidence type="ECO:0000256" key="2">
    <source>
        <dbReference type="SAM" id="MobiDB-lite"/>
    </source>
</evidence>
<accession>A0A7K9A0Q0</accession>
<organism evidence="3 4">
    <name type="scientific">Grallaria varia</name>
    <name type="common">variegated antpitta</name>
    <dbReference type="NCBI Taxonomy" id="117165"/>
    <lineage>
        <taxon>Eukaryota</taxon>
        <taxon>Metazoa</taxon>
        <taxon>Chordata</taxon>
        <taxon>Craniata</taxon>
        <taxon>Vertebrata</taxon>
        <taxon>Euteleostomi</taxon>
        <taxon>Archelosauria</taxon>
        <taxon>Archosauria</taxon>
        <taxon>Dinosauria</taxon>
        <taxon>Saurischia</taxon>
        <taxon>Theropoda</taxon>
        <taxon>Coelurosauria</taxon>
        <taxon>Aves</taxon>
        <taxon>Neognathae</taxon>
        <taxon>Neoaves</taxon>
        <taxon>Telluraves</taxon>
        <taxon>Australaves</taxon>
        <taxon>Passeriformes</taxon>
        <taxon>Formicariidae</taxon>
        <taxon>Grallaria</taxon>
    </lineage>
</organism>
<sequence>VPPSIYKPPKEKKQLEAIKEKNLQKANDLLLKANTDRFRCATMKPEKREVCYKILSDVKIPQYKDEKLLKYLKISQVSRGCEWRLQIDNIPIKLNTAAILREGALYQRKMEEELKRVENLQQGAGNPSEFLEWQKQMRGKDLEEQLAEIECRRLQGKLSHEEAVLARQNVIQENKKKADLLREEKAELMHQHAEKRLQEQKEMKELAEQVMEGHKNVKEVKMKLQQYKQQIAHQVSEESGELLRQALEEEEEKAKKRYELIQQIRALESIPGIRHKFVDLTETPGHGLFGEMSIVELRERLALLKEAQKAAEEEKRDQIIHEKQAKEQLILETLDQISQFRAELGRAAALKQEEKKRRSQSSEKPMKDERILNLQKKIVEKKMERKKQAGLL</sequence>
<gene>
    <name evidence="3" type="primary">Cfap99</name>
    <name evidence="3" type="ORF">GRAVAR_R03820</name>
</gene>
<reference evidence="3 4" key="1">
    <citation type="submission" date="2019-09" db="EMBL/GenBank/DDBJ databases">
        <title>Bird 10,000 Genomes (B10K) Project - Family phase.</title>
        <authorList>
            <person name="Zhang G."/>
        </authorList>
    </citation>
    <scope>NUCLEOTIDE SEQUENCE [LARGE SCALE GENOMIC DNA]</scope>
    <source>
        <strain evidence="3">B10K-DU-001-02</strain>
        <tissue evidence="3">Muscle</tissue>
    </source>
</reference>
<dbReference type="PANTHER" id="PTHR34649:SF1">
    <property type="entry name" value="CILIA- AND FLAGELLA-ASSOCIATED PROTEIN 99"/>
    <property type="match status" value="1"/>
</dbReference>
<feature type="non-terminal residue" evidence="3">
    <location>
        <position position="1"/>
    </location>
</feature>
<evidence type="ECO:0000256" key="1">
    <source>
        <dbReference type="SAM" id="Coils"/>
    </source>
</evidence>
<evidence type="ECO:0000313" key="3">
    <source>
        <dbReference type="EMBL" id="NXG20629.1"/>
    </source>
</evidence>
<feature type="non-terminal residue" evidence="3">
    <location>
        <position position="392"/>
    </location>
</feature>
<protein>
    <submittedName>
        <fullName evidence="3">CFA99 protein</fullName>
    </submittedName>
</protein>
<feature type="region of interest" description="Disordered" evidence="2">
    <location>
        <begin position="349"/>
        <end position="373"/>
    </location>
</feature>
<dbReference type="InterPro" id="IPR039341">
    <property type="entry name" value="CFAP99"/>
</dbReference>
<keyword evidence="4" id="KW-1185">Reference proteome</keyword>